<dbReference type="Proteomes" id="UP001326110">
    <property type="component" value="Chromosome"/>
</dbReference>
<dbReference type="PROSITE" id="PS50894">
    <property type="entry name" value="HPT"/>
    <property type="match status" value="1"/>
</dbReference>
<feature type="modified residue" description="Phosphohistidine" evidence="2">
    <location>
        <position position="68"/>
    </location>
</feature>
<accession>A0ABZ0Y5H2</accession>
<proteinExistence type="predicted"/>
<evidence type="ECO:0000313" key="5">
    <source>
        <dbReference type="Proteomes" id="UP001326110"/>
    </source>
</evidence>
<dbReference type="EMBL" id="CP140152">
    <property type="protein sequence ID" value="WQH07104.1"/>
    <property type="molecule type" value="Genomic_DNA"/>
</dbReference>
<evidence type="ECO:0000256" key="1">
    <source>
        <dbReference type="ARBA" id="ARBA00023012"/>
    </source>
</evidence>
<keyword evidence="2" id="KW-0597">Phosphoprotein</keyword>
<evidence type="ECO:0000313" key="4">
    <source>
        <dbReference type="EMBL" id="WQH07104.1"/>
    </source>
</evidence>
<dbReference type="SUPFAM" id="SSF47226">
    <property type="entry name" value="Histidine-containing phosphotransfer domain, HPT domain"/>
    <property type="match status" value="1"/>
</dbReference>
<reference evidence="4 5" key="1">
    <citation type="submission" date="2023-11" db="EMBL/GenBank/DDBJ databases">
        <title>MicrobeMod: A computational toolkit for identifying prokaryotic methylation and restriction-modification with nanopore sequencing.</title>
        <authorList>
            <person name="Crits-Christoph A."/>
            <person name="Kang S.C."/>
            <person name="Lee H."/>
            <person name="Ostrov N."/>
        </authorList>
    </citation>
    <scope>NUCLEOTIDE SEQUENCE [LARGE SCALE GENOMIC DNA]</scope>
    <source>
        <strain evidence="4 5">ATCC 25935</strain>
    </source>
</reference>
<keyword evidence="1" id="KW-0902">Two-component regulatory system</keyword>
<dbReference type="InterPro" id="IPR008207">
    <property type="entry name" value="Sig_transdc_His_kin_Hpt_dom"/>
</dbReference>
<dbReference type="InterPro" id="IPR036641">
    <property type="entry name" value="HPT_dom_sf"/>
</dbReference>
<dbReference type="Gene3D" id="1.20.120.160">
    <property type="entry name" value="HPT domain"/>
    <property type="match status" value="1"/>
</dbReference>
<keyword evidence="5" id="KW-1185">Reference proteome</keyword>
<evidence type="ECO:0000259" key="3">
    <source>
        <dbReference type="PROSITE" id="PS50894"/>
    </source>
</evidence>
<dbReference type="RefSeq" id="WP_019921118.1">
    <property type="nucleotide sequence ID" value="NZ_CP140152.1"/>
</dbReference>
<organism evidence="4 5">
    <name type="scientific">Duganella zoogloeoides</name>
    <dbReference type="NCBI Taxonomy" id="75659"/>
    <lineage>
        <taxon>Bacteria</taxon>
        <taxon>Pseudomonadati</taxon>
        <taxon>Pseudomonadota</taxon>
        <taxon>Betaproteobacteria</taxon>
        <taxon>Burkholderiales</taxon>
        <taxon>Oxalobacteraceae</taxon>
        <taxon>Telluria group</taxon>
        <taxon>Duganella</taxon>
    </lineage>
</organism>
<name>A0ABZ0Y5H2_9BURK</name>
<gene>
    <name evidence="4" type="ORF">SR858_12460</name>
</gene>
<evidence type="ECO:0000256" key="2">
    <source>
        <dbReference type="PROSITE-ProRule" id="PRU00110"/>
    </source>
</evidence>
<feature type="domain" description="HPt" evidence="3">
    <location>
        <begin position="26"/>
        <end position="122"/>
    </location>
</feature>
<dbReference type="Pfam" id="PF01627">
    <property type="entry name" value="Hpt"/>
    <property type="match status" value="1"/>
</dbReference>
<protein>
    <submittedName>
        <fullName evidence="4">Hpt domain-containing protein</fullName>
    </submittedName>
</protein>
<dbReference type="GeneID" id="43162902"/>
<sequence>MPDTPRSHTDDDVFSVTTLLKYMGNDDKALAVVTKIVRDACAPRQAPLDQAHAAIDDGRLAEAGKIFHGLRGSVGSLGAKRLVAASLALEQALVARDAAAIPALLDAASAEYNAVLAAADAWLAQL</sequence>